<proteinExistence type="inferred from homology"/>
<evidence type="ECO:0000256" key="7">
    <source>
        <dbReference type="ARBA" id="ARBA00023136"/>
    </source>
</evidence>
<dbReference type="Pfam" id="PF07884">
    <property type="entry name" value="VKOR"/>
    <property type="match status" value="1"/>
</dbReference>
<keyword evidence="8" id="KW-1015">Disulfide bond</keyword>
<evidence type="ECO:0000256" key="8">
    <source>
        <dbReference type="ARBA" id="ARBA00023157"/>
    </source>
</evidence>
<evidence type="ECO:0000256" key="1">
    <source>
        <dbReference type="ARBA" id="ARBA00004141"/>
    </source>
</evidence>
<sequence>MSEAVDTEEFLPAYETESARRAWRRRTSLEMIVSGLIGLVTSFVLSIEAWQLAADSSARFGCDISSVLSCSAVAQTWQARILGFPNAFLGIFFEAVVLAISVAIFAGVRFPRWYMLGTNLLYTIALFFAFWLFGQSYFIIQVLCPWCLLITLTTTLVFGGITRINIRDGVIPVPAILRRSVAQGLDWALWGLIVFVVLAMVIAKYGLKLLG</sequence>
<dbReference type="SMART" id="SM00756">
    <property type="entry name" value="VKc"/>
    <property type="match status" value="1"/>
</dbReference>
<comment type="subcellular location">
    <subcellularLocation>
        <location evidence="1">Membrane</location>
        <topology evidence="1">Multi-pass membrane protein</topology>
    </subcellularLocation>
</comment>
<keyword evidence="6" id="KW-0560">Oxidoreductase</keyword>
<evidence type="ECO:0000256" key="4">
    <source>
        <dbReference type="ARBA" id="ARBA00022719"/>
    </source>
</evidence>
<gene>
    <name evidence="12" type="ORF">NCTC9935_01775</name>
</gene>
<feature type="domain" description="Vitamin K epoxide reductase" evidence="11">
    <location>
        <begin position="24"/>
        <end position="165"/>
    </location>
</feature>
<feature type="transmembrane region" description="Helical" evidence="10">
    <location>
        <begin position="87"/>
        <end position="108"/>
    </location>
</feature>
<evidence type="ECO:0000313" key="12">
    <source>
        <dbReference type="EMBL" id="SPT56249.1"/>
    </source>
</evidence>
<dbReference type="RefSeq" id="WP_111824240.1">
    <property type="nucleotide sequence ID" value="NZ_CAUQLB010000016.1"/>
</dbReference>
<dbReference type="InterPro" id="IPR012932">
    <property type="entry name" value="VKOR"/>
</dbReference>
<keyword evidence="4" id="KW-0874">Quinone</keyword>
<dbReference type="InterPro" id="IPR041714">
    <property type="entry name" value="VKOR_Actinobacteria"/>
</dbReference>
<dbReference type="Gene3D" id="1.20.1440.130">
    <property type="entry name" value="VKOR domain"/>
    <property type="match status" value="1"/>
</dbReference>
<dbReference type="GO" id="GO:0016491">
    <property type="term" value="F:oxidoreductase activity"/>
    <property type="evidence" value="ECO:0007669"/>
    <property type="project" value="UniProtKB-KW"/>
</dbReference>
<dbReference type="GO" id="GO:0016020">
    <property type="term" value="C:membrane"/>
    <property type="evidence" value="ECO:0007669"/>
    <property type="project" value="UniProtKB-SubCell"/>
</dbReference>
<dbReference type="Proteomes" id="UP000250192">
    <property type="component" value="Unassembled WGS sequence"/>
</dbReference>
<keyword evidence="5 10" id="KW-1133">Transmembrane helix</keyword>
<organism evidence="12 13">
    <name type="scientific">Schaalia odontolytica</name>
    <dbReference type="NCBI Taxonomy" id="1660"/>
    <lineage>
        <taxon>Bacteria</taxon>
        <taxon>Bacillati</taxon>
        <taxon>Actinomycetota</taxon>
        <taxon>Actinomycetes</taxon>
        <taxon>Actinomycetales</taxon>
        <taxon>Actinomycetaceae</taxon>
        <taxon>Schaalia</taxon>
    </lineage>
</organism>
<feature type="transmembrane region" description="Helical" evidence="10">
    <location>
        <begin position="187"/>
        <end position="207"/>
    </location>
</feature>
<evidence type="ECO:0000256" key="2">
    <source>
        <dbReference type="ARBA" id="ARBA00006214"/>
    </source>
</evidence>
<keyword evidence="3 10" id="KW-0812">Transmembrane</keyword>
<protein>
    <submittedName>
        <fullName evidence="12">VKOR family protein</fullName>
    </submittedName>
</protein>
<dbReference type="InterPro" id="IPR038354">
    <property type="entry name" value="VKOR_sf"/>
</dbReference>
<feature type="transmembrane region" description="Helical" evidence="10">
    <location>
        <begin position="120"/>
        <end position="140"/>
    </location>
</feature>
<dbReference type="OrthoDB" id="9783799at2"/>
<evidence type="ECO:0000256" key="5">
    <source>
        <dbReference type="ARBA" id="ARBA00022989"/>
    </source>
</evidence>
<dbReference type="GO" id="GO:0048038">
    <property type="term" value="F:quinone binding"/>
    <property type="evidence" value="ECO:0007669"/>
    <property type="project" value="UniProtKB-KW"/>
</dbReference>
<evidence type="ECO:0000256" key="9">
    <source>
        <dbReference type="ARBA" id="ARBA00023284"/>
    </source>
</evidence>
<accession>A0A2X0U3C3</accession>
<evidence type="ECO:0000256" key="10">
    <source>
        <dbReference type="SAM" id="Phobius"/>
    </source>
</evidence>
<dbReference type="EMBL" id="UAPR01000008">
    <property type="protein sequence ID" value="SPT56249.1"/>
    <property type="molecule type" value="Genomic_DNA"/>
</dbReference>
<feature type="transmembrane region" description="Helical" evidence="10">
    <location>
        <begin position="146"/>
        <end position="166"/>
    </location>
</feature>
<evidence type="ECO:0000313" key="13">
    <source>
        <dbReference type="Proteomes" id="UP000250192"/>
    </source>
</evidence>
<name>A0A2X0U3C3_9ACTO</name>
<evidence type="ECO:0000259" key="11">
    <source>
        <dbReference type="SMART" id="SM00756"/>
    </source>
</evidence>
<feature type="transmembrane region" description="Helical" evidence="10">
    <location>
        <begin position="29"/>
        <end position="47"/>
    </location>
</feature>
<evidence type="ECO:0000256" key="6">
    <source>
        <dbReference type="ARBA" id="ARBA00023002"/>
    </source>
</evidence>
<dbReference type="CDD" id="cd12922">
    <property type="entry name" value="VKOR_5"/>
    <property type="match status" value="1"/>
</dbReference>
<keyword evidence="13" id="KW-1185">Reference proteome</keyword>
<reference evidence="12 13" key="1">
    <citation type="submission" date="2018-06" db="EMBL/GenBank/DDBJ databases">
        <authorList>
            <consortium name="Pathogen Informatics"/>
            <person name="Doyle S."/>
        </authorList>
    </citation>
    <scope>NUCLEOTIDE SEQUENCE [LARGE SCALE GENOMIC DNA]</scope>
    <source>
        <strain evidence="12 13">NCTC9935</strain>
    </source>
</reference>
<keyword evidence="9" id="KW-0676">Redox-active center</keyword>
<evidence type="ECO:0000256" key="3">
    <source>
        <dbReference type="ARBA" id="ARBA00022692"/>
    </source>
</evidence>
<comment type="similarity">
    <text evidence="2">Belongs to the VKOR family.</text>
</comment>
<keyword evidence="7 10" id="KW-0472">Membrane</keyword>
<dbReference type="GeneID" id="93759222"/>
<dbReference type="STRING" id="1660.APY09_07735"/>
<dbReference type="AlphaFoldDB" id="A0A2X0U3C3"/>